<feature type="region of interest" description="Disordered" evidence="1">
    <location>
        <begin position="743"/>
        <end position="775"/>
    </location>
</feature>
<evidence type="ECO:0000256" key="1">
    <source>
        <dbReference type="SAM" id="MobiDB-lite"/>
    </source>
</evidence>
<feature type="compositionally biased region" description="Polar residues" evidence="1">
    <location>
        <begin position="755"/>
        <end position="775"/>
    </location>
</feature>
<accession>A0A077RYV9</accession>
<feature type="compositionally biased region" description="Acidic residues" evidence="1">
    <location>
        <begin position="528"/>
        <end position="543"/>
    </location>
</feature>
<dbReference type="AlphaFoldDB" id="A0A077RYV9"/>
<reference evidence="2" key="1">
    <citation type="journal article" date="2014" name="Science">
        <title>Structural and functional partitioning of bread wheat chromosome 3B.</title>
        <authorList>
            <person name="Choulet F."/>
            <person name="Alberti A."/>
            <person name="Theil S."/>
            <person name="Glover N."/>
            <person name="Barbe V."/>
            <person name="Daron J."/>
            <person name="Pingault L."/>
            <person name="Sourdille P."/>
            <person name="Couloux A."/>
            <person name="Paux E."/>
            <person name="Leroy P."/>
            <person name="Mangenot S."/>
            <person name="Guilhot N."/>
            <person name="Le Gouis J."/>
            <person name="Balfourier F."/>
            <person name="Alaux M."/>
            <person name="Jamilloux V."/>
            <person name="Poulain J."/>
            <person name="Durand C."/>
            <person name="Bellec A."/>
            <person name="Gaspin C."/>
            <person name="Safar J."/>
            <person name="Dolezel J."/>
            <person name="Rogers J."/>
            <person name="Vandepoele K."/>
            <person name="Aury J.M."/>
            <person name="Mayer K."/>
            <person name="Berges H."/>
            <person name="Quesneville H."/>
            <person name="Wincker P."/>
            <person name="Feuillet C."/>
        </authorList>
    </citation>
    <scope>NUCLEOTIDE SEQUENCE</scope>
</reference>
<feature type="compositionally biased region" description="Polar residues" evidence="1">
    <location>
        <begin position="788"/>
        <end position="804"/>
    </location>
</feature>
<proteinExistence type="predicted"/>
<protein>
    <submittedName>
        <fullName evidence="2">Uncharacterized protein</fullName>
    </submittedName>
</protein>
<feature type="region of interest" description="Disordered" evidence="1">
    <location>
        <begin position="80"/>
        <end position="113"/>
    </location>
</feature>
<gene>
    <name evidence="2" type="ORF">TRAES_3BF116800040CFD_c1</name>
</gene>
<feature type="region of interest" description="Disordered" evidence="1">
    <location>
        <begin position="501"/>
        <end position="585"/>
    </location>
</feature>
<feature type="compositionally biased region" description="Polar residues" evidence="1">
    <location>
        <begin position="211"/>
        <end position="225"/>
    </location>
</feature>
<feature type="region of interest" description="Disordered" evidence="1">
    <location>
        <begin position="261"/>
        <end position="313"/>
    </location>
</feature>
<name>A0A077RYV9_WHEAT</name>
<feature type="region of interest" description="Disordered" evidence="1">
    <location>
        <begin position="206"/>
        <end position="248"/>
    </location>
</feature>
<feature type="region of interest" description="Disordered" evidence="1">
    <location>
        <begin position="788"/>
        <end position="843"/>
    </location>
</feature>
<feature type="compositionally biased region" description="Low complexity" evidence="1">
    <location>
        <begin position="289"/>
        <end position="299"/>
    </location>
</feature>
<feature type="compositionally biased region" description="Basic residues" evidence="1">
    <location>
        <begin position="101"/>
        <end position="113"/>
    </location>
</feature>
<feature type="compositionally biased region" description="Basic residues" evidence="1">
    <location>
        <begin position="226"/>
        <end position="239"/>
    </location>
</feature>
<sequence length="871" mass="93914">MEADGCLVVLRSAERRPRCDSGIMERGERTVREGGRSGAPDPRHDTLLAPLLPVLIVVLLVVAAELRIVIVVLVAVGEPDNEAEGGRSAGRCGRGRGAARGGRRGRGGGRSGRRRAAFLVGGAAELARLRRRDFGKGNRAIRGSVEMDGLITGNKLEQCYSQRCSLPIPSLALVFVLASLSAERAAIRGRRGGVLKSAGGSRVALRGGNRWCSSTSKGSESQSLRRNSKHAANRQPRPKRSVEQGEEVEDVDRFRVVKRTKRATAAGRAESSTRAAVGGGDATSSTVDAEASSEGVEVAARGDVERPSQAGRLRASPGQFAKFNSSLSPPQKPELVSRFFGDLLNLSDTLPGDFSKFLVQSYQPKTSEMVFRGRGRIRVDADSVQRILYLDVLVHDIPVSNCAIRVNAWDSNLIAKVIKKDSISPGVFSKLQLKEEYRGTEQTPLFGGLLQAQAFVASKLPLMYNLHKKAKIAKVINDLCKAVTEQVGTFIEAVAKIDDEEPDIDPYVQQTSTGTPPSRRAPKTIDGSEGEGDDEDADPDDQEGSNGGNDNSDDDDDDNGPSSGGTGGNTTRNLPKSKKSDEAESQGSIDMFKLCNMKTTLPTTFPVPDFHERELCDKIDFAIDQNLFFLSEAKKNLVDMEEAGKGLDWMSKGVTMKKNLKLPQTKQQMPRVDAEINGDKEAVAQTVVPTIVIREPTTTQDVSAIPVEPTTITGVQQIKGKIPMLITPPKPAKQQKIVKFAKGTKEEQGRKGLPSSASLVPTQTAKMPTANTSVPTEVSISTRVTVKTSRVAQEDSTATTSPKVTSHRDSSMTNTEGGRQSVKLPSPRAITEHPSKSASPRANFQNTLTQEEVFNIVSRCKPPRPPTTTLL</sequence>
<dbReference type="HOGENOM" id="CLU_329678_0_0_1"/>
<organism evidence="2">
    <name type="scientific">Triticum aestivum</name>
    <name type="common">Wheat</name>
    <dbReference type="NCBI Taxonomy" id="4565"/>
    <lineage>
        <taxon>Eukaryota</taxon>
        <taxon>Viridiplantae</taxon>
        <taxon>Streptophyta</taxon>
        <taxon>Embryophyta</taxon>
        <taxon>Tracheophyta</taxon>
        <taxon>Spermatophyta</taxon>
        <taxon>Magnoliopsida</taxon>
        <taxon>Liliopsida</taxon>
        <taxon>Poales</taxon>
        <taxon>Poaceae</taxon>
        <taxon>BOP clade</taxon>
        <taxon>Pooideae</taxon>
        <taxon>Triticodae</taxon>
        <taxon>Triticeae</taxon>
        <taxon>Triticinae</taxon>
        <taxon>Triticum</taxon>
    </lineage>
</organism>
<evidence type="ECO:0000313" key="2">
    <source>
        <dbReference type="EMBL" id="CDM85605.1"/>
    </source>
</evidence>
<dbReference type="EMBL" id="HG670306">
    <property type="protein sequence ID" value="CDM85605.1"/>
    <property type="molecule type" value="Genomic_DNA"/>
</dbReference>